<organism evidence="1 2">
    <name type="scientific">Chlamydomonas reinhardtii</name>
    <name type="common">Chlamydomonas smithii</name>
    <dbReference type="NCBI Taxonomy" id="3055"/>
    <lineage>
        <taxon>Eukaryota</taxon>
        <taxon>Viridiplantae</taxon>
        <taxon>Chlorophyta</taxon>
        <taxon>core chlorophytes</taxon>
        <taxon>Chlorophyceae</taxon>
        <taxon>CS clade</taxon>
        <taxon>Chlamydomonadales</taxon>
        <taxon>Chlamydomonadaceae</taxon>
        <taxon>Chlamydomonas</taxon>
    </lineage>
</organism>
<dbReference type="OrthoDB" id="532206at2759"/>
<dbReference type="AlphaFoldDB" id="A0A2K3DWU0"/>
<dbReference type="InterPro" id="IPR008533">
    <property type="entry name" value="DUF815"/>
</dbReference>
<dbReference type="PANTHER" id="PTHR42935:SF1">
    <property type="entry name" value="SLR0930 PROTEIN"/>
    <property type="match status" value="1"/>
</dbReference>
<evidence type="ECO:0000313" key="1">
    <source>
        <dbReference type="EMBL" id="PNW84993.1"/>
    </source>
</evidence>
<dbReference type="OMA" id="MNHNARS"/>
<dbReference type="Pfam" id="PF05673">
    <property type="entry name" value="DUF815"/>
    <property type="match status" value="1"/>
</dbReference>
<dbReference type="ExpressionAtlas" id="A0A2K3DWU0">
    <property type="expression patterns" value="baseline"/>
</dbReference>
<dbReference type="InterPro" id="IPR027417">
    <property type="entry name" value="P-loop_NTPase"/>
</dbReference>
<proteinExistence type="predicted"/>
<dbReference type="PaxDb" id="3055-EDP06200"/>
<dbReference type="Gramene" id="PNW84993">
    <property type="protein sequence ID" value="PNW84993"/>
    <property type="gene ID" value="CHLRE_03g167250v5"/>
</dbReference>
<dbReference type="PANTHER" id="PTHR42935">
    <property type="entry name" value="SLR0930 PROTEIN"/>
    <property type="match status" value="1"/>
</dbReference>
<dbReference type="InParanoid" id="A0A2K3DWU0"/>
<sequence>MHERSRVWRACISSRRASGPHTRAVARRGRNSHLQVQAIGFDFGDSDGSSRGAPPTKRGSKINSLGALAASLLVYGHVMKGAVGEAYLAALAVTQKYQATGKEVLSAYGRFYGLLLTAGYDNFQDYILDQILLGRDNAFARAVAQGTLEAGAPVLRAVAYDLDVLQELALPLPQVAEMIADAAPAAGPYWLEGASSISVKKAKKALPAGAGALEDVIAIDPHTPSRFIGRPPSEQELAAWKAAISGKEAWGEAVPLLQQFYHLHGFGITSRNSTLRWVKGAFEEGPDGSAAAALAPLSVLDAARASLDANTAAHCEGRPAYHALVAGPSGSGKSSLLWDYTLAAGKDRGLRLVDVSGAELSNILEVARGCGRYPRLRFVLVADHVDFPVRGAAAAELCSGLSGSGPSGWPANTLLYMGASASSALSFDPVVNRFGLILTTKDLDAEGFATTLRQVAGEDGAKLTDEDVAYAAEWAKKQAGGLSIRSAVHYVRRARVASA</sequence>
<dbReference type="RefSeq" id="XP_042925940.1">
    <property type="nucleotide sequence ID" value="XM_043060811.1"/>
</dbReference>
<dbReference type="GeneID" id="5729004"/>
<dbReference type="EMBL" id="CM008964">
    <property type="protein sequence ID" value="PNW84993.1"/>
    <property type="molecule type" value="Genomic_DNA"/>
</dbReference>
<dbReference type="SUPFAM" id="SSF52540">
    <property type="entry name" value="P-loop containing nucleoside triphosphate hydrolases"/>
    <property type="match status" value="1"/>
</dbReference>
<evidence type="ECO:0000313" key="2">
    <source>
        <dbReference type="Proteomes" id="UP000006906"/>
    </source>
</evidence>
<reference evidence="1 2" key="1">
    <citation type="journal article" date="2007" name="Science">
        <title>The Chlamydomonas genome reveals the evolution of key animal and plant functions.</title>
        <authorList>
            <person name="Merchant S.S."/>
            <person name="Prochnik S.E."/>
            <person name="Vallon O."/>
            <person name="Harris E.H."/>
            <person name="Karpowicz S.J."/>
            <person name="Witman G.B."/>
            <person name="Terry A."/>
            <person name="Salamov A."/>
            <person name="Fritz-Laylin L.K."/>
            <person name="Marechal-Drouard L."/>
            <person name="Marshall W.F."/>
            <person name="Qu L.H."/>
            <person name="Nelson D.R."/>
            <person name="Sanderfoot A.A."/>
            <person name="Spalding M.H."/>
            <person name="Kapitonov V.V."/>
            <person name="Ren Q."/>
            <person name="Ferris P."/>
            <person name="Lindquist E."/>
            <person name="Shapiro H."/>
            <person name="Lucas S.M."/>
            <person name="Grimwood J."/>
            <person name="Schmutz J."/>
            <person name="Cardol P."/>
            <person name="Cerutti H."/>
            <person name="Chanfreau G."/>
            <person name="Chen C.L."/>
            <person name="Cognat V."/>
            <person name="Croft M.T."/>
            <person name="Dent R."/>
            <person name="Dutcher S."/>
            <person name="Fernandez E."/>
            <person name="Fukuzawa H."/>
            <person name="Gonzalez-Ballester D."/>
            <person name="Gonzalez-Halphen D."/>
            <person name="Hallmann A."/>
            <person name="Hanikenne M."/>
            <person name="Hippler M."/>
            <person name="Inwood W."/>
            <person name="Jabbari K."/>
            <person name="Kalanon M."/>
            <person name="Kuras R."/>
            <person name="Lefebvre P.A."/>
            <person name="Lemaire S.D."/>
            <person name="Lobanov A.V."/>
            <person name="Lohr M."/>
            <person name="Manuell A."/>
            <person name="Meier I."/>
            <person name="Mets L."/>
            <person name="Mittag M."/>
            <person name="Mittelmeier T."/>
            <person name="Moroney J.V."/>
            <person name="Moseley J."/>
            <person name="Napoli C."/>
            <person name="Nedelcu A.M."/>
            <person name="Niyogi K."/>
            <person name="Novoselov S.V."/>
            <person name="Paulsen I.T."/>
            <person name="Pazour G."/>
            <person name="Purton S."/>
            <person name="Ral J.P."/>
            <person name="Riano-Pachon D.M."/>
            <person name="Riekhof W."/>
            <person name="Rymarquis L."/>
            <person name="Schroda M."/>
            <person name="Stern D."/>
            <person name="Umen J."/>
            <person name="Willows R."/>
            <person name="Wilson N."/>
            <person name="Zimmer S.L."/>
            <person name="Allmer J."/>
            <person name="Balk J."/>
            <person name="Bisova K."/>
            <person name="Chen C.J."/>
            <person name="Elias M."/>
            <person name="Gendler K."/>
            <person name="Hauser C."/>
            <person name="Lamb M.R."/>
            <person name="Ledford H."/>
            <person name="Long J.C."/>
            <person name="Minagawa J."/>
            <person name="Page M.D."/>
            <person name="Pan J."/>
            <person name="Pootakham W."/>
            <person name="Roje S."/>
            <person name="Rose A."/>
            <person name="Stahlberg E."/>
            <person name="Terauchi A.M."/>
            <person name="Yang P."/>
            <person name="Ball S."/>
            <person name="Bowler C."/>
            <person name="Dieckmann C.L."/>
            <person name="Gladyshev V.N."/>
            <person name="Green P."/>
            <person name="Jorgensen R."/>
            <person name="Mayfield S."/>
            <person name="Mueller-Roeber B."/>
            <person name="Rajamani S."/>
            <person name="Sayre R.T."/>
            <person name="Brokstein P."/>
            <person name="Dubchak I."/>
            <person name="Goodstein D."/>
            <person name="Hornick L."/>
            <person name="Huang Y.W."/>
            <person name="Jhaveri J."/>
            <person name="Luo Y."/>
            <person name="Martinez D."/>
            <person name="Ngau W.C."/>
            <person name="Otillar B."/>
            <person name="Poliakov A."/>
            <person name="Porter A."/>
            <person name="Szajkowski L."/>
            <person name="Werner G."/>
            <person name="Zhou K."/>
            <person name="Grigoriev I.V."/>
            <person name="Rokhsar D.S."/>
            <person name="Grossman A.R."/>
        </authorList>
    </citation>
    <scope>NUCLEOTIDE SEQUENCE [LARGE SCALE GENOMIC DNA]</scope>
    <source>
        <strain evidence="2">CC-503</strain>
    </source>
</reference>
<dbReference type="KEGG" id="cre:CHLRE_03g167250v5"/>
<keyword evidence="2" id="KW-1185">Reference proteome</keyword>
<dbReference type="Proteomes" id="UP000006906">
    <property type="component" value="Chromosome 3"/>
</dbReference>
<protein>
    <submittedName>
        <fullName evidence="1">Uncharacterized protein</fullName>
    </submittedName>
</protein>
<accession>A0A2K3DWU0</accession>
<gene>
    <name evidence="1" type="ORF">CHLRE_03g167250v5</name>
</gene>
<dbReference type="STRING" id="3055.A0A2K3DWU0"/>
<name>A0A2K3DWU0_CHLRE</name>